<evidence type="ECO:0008006" key="4">
    <source>
        <dbReference type="Google" id="ProtNLM"/>
    </source>
</evidence>
<comment type="caution">
    <text evidence="2">The sequence shown here is derived from an EMBL/GenBank/DDBJ whole genome shotgun (WGS) entry which is preliminary data.</text>
</comment>
<dbReference type="InParanoid" id="A0A4V1M526"/>
<dbReference type="InterPro" id="IPR029063">
    <property type="entry name" value="SAM-dependent_MTases_sf"/>
</dbReference>
<dbReference type="STRING" id="5217.A0A4V1M526"/>
<evidence type="ECO:0000256" key="1">
    <source>
        <dbReference type="SAM" id="MobiDB-lite"/>
    </source>
</evidence>
<dbReference type="SUPFAM" id="SSF53335">
    <property type="entry name" value="S-adenosyl-L-methionine-dependent methyltransferases"/>
    <property type="match status" value="1"/>
</dbReference>
<reference evidence="2 3" key="1">
    <citation type="submission" date="2016-06" db="EMBL/GenBank/DDBJ databases">
        <title>Evolution of pathogenesis and genome organization in the Tremellales.</title>
        <authorList>
            <person name="Cuomo C."/>
            <person name="Litvintseva A."/>
            <person name="Heitman J."/>
            <person name="Chen Y."/>
            <person name="Sun S."/>
            <person name="Springer D."/>
            <person name="Dromer F."/>
            <person name="Young S."/>
            <person name="Zeng Q."/>
            <person name="Chapman S."/>
            <person name="Gujja S."/>
            <person name="Saif S."/>
            <person name="Birren B."/>
        </authorList>
    </citation>
    <scope>NUCLEOTIDE SEQUENCE [LARGE SCALE GENOMIC DNA]</scope>
    <source>
        <strain evidence="2 3">ATCC 28783</strain>
    </source>
</reference>
<protein>
    <recommendedName>
        <fullName evidence="4">Methyltransferase domain-containing protein</fullName>
    </recommendedName>
</protein>
<dbReference type="EMBL" id="SDIL01000002">
    <property type="protein sequence ID" value="RXK42397.1"/>
    <property type="molecule type" value="Genomic_DNA"/>
</dbReference>
<keyword evidence="3" id="KW-1185">Reference proteome</keyword>
<organism evidence="2 3">
    <name type="scientific">Tremella mesenterica</name>
    <name type="common">Jelly fungus</name>
    <dbReference type="NCBI Taxonomy" id="5217"/>
    <lineage>
        <taxon>Eukaryota</taxon>
        <taxon>Fungi</taxon>
        <taxon>Dikarya</taxon>
        <taxon>Basidiomycota</taxon>
        <taxon>Agaricomycotina</taxon>
        <taxon>Tremellomycetes</taxon>
        <taxon>Tremellales</taxon>
        <taxon>Tremellaceae</taxon>
        <taxon>Tremella</taxon>
    </lineage>
</organism>
<dbReference type="Gene3D" id="3.40.50.150">
    <property type="entry name" value="Vaccinia Virus protein VP39"/>
    <property type="match status" value="1"/>
</dbReference>
<accession>A0A4V1M526</accession>
<evidence type="ECO:0000313" key="2">
    <source>
        <dbReference type="EMBL" id="RXK42397.1"/>
    </source>
</evidence>
<evidence type="ECO:0000313" key="3">
    <source>
        <dbReference type="Proteomes" id="UP000289152"/>
    </source>
</evidence>
<dbReference type="VEuPathDB" id="FungiDB:TREMEDRAFT_71960"/>
<name>A0A4V1M526_TREME</name>
<dbReference type="AlphaFoldDB" id="A0A4V1M526"/>
<gene>
    <name evidence="2" type="ORF">M231_00387</name>
</gene>
<dbReference type="Proteomes" id="UP000289152">
    <property type="component" value="Unassembled WGS sequence"/>
</dbReference>
<feature type="region of interest" description="Disordered" evidence="1">
    <location>
        <begin position="1"/>
        <end position="20"/>
    </location>
</feature>
<dbReference type="OrthoDB" id="2013972at2759"/>
<sequence length="330" mass="36964">MCASSSRSRDIENIEEEEENTQYGTWNGRKVRYGVGSWPIDSVELERQEAEHWLLRILLGYPFLAPVDQSLRRRENLTILDVATGTGTWAIDMAELYLQQCGYGGYTAEDGSSELRVGSDPLLTINVSLTQPDLNSFPSSLAWPPPHMILRSLIIHLAAIHGFGNNVPETHQLTPETSSFPELIRRCLSLLRPDGHLLIFDTDRLPQTSNHTTPTGARAFHDALRKSMIHSGVRMFDLDAVMLALAEERVVVEGSDVRVPIGHGVGRMGQLGKIHETNTGAYIIASQYVMCALGGYTEAEYDVLSHAFRRDIKDYELYNRYHALTVRKLA</sequence>
<proteinExistence type="predicted"/>